<accession>A0A8G2BJB1</accession>
<dbReference type="EMBL" id="FNBW01000009">
    <property type="protein sequence ID" value="SDG03161.1"/>
    <property type="molecule type" value="Genomic_DNA"/>
</dbReference>
<sequence length="341" mass="36500">MTALRSIATVAAVVAALTLSIASPASAAFKSGIWQGDAYISKEGQFQRCAIVGDYESETDLGFGLAANGTYEVYLINKSWTLEPGQAAKVTIKVDDRPEVSGAFQVVSKDTLGTLMQDHPELVQAFKAGNVATITGFFGTLKFPLTGTAKAFGVMEDCVRQVKAGVQDGEKAAQAREKLAKIHGQDLFTLQPQAFAWRVLNDLPQDQFGIPKDVDQAMKRWNAALVWRIERGLGLVQSVGGSHSEEELRAELTKLKAPSCKGQLTSEADLRIMPGTETILPHVELSCTDVGNGSAAYEVLTFFPHASGNMIAVSHIGETLQIAQTADATFLNQVAAIAGQR</sequence>
<keyword evidence="1" id="KW-0732">Signal</keyword>
<dbReference type="OrthoDB" id="1522627at2"/>
<feature type="chain" id="PRO_5034689533" evidence="1">
    <location>
        <begin position="28"/>
        <end position="341"/>
    </location>
</feature>
<evidence type="ECO:0000313" key="3">
    <source>
        <dbReference type="Proteomes" id="UP000198615"/>
    </source>
</evidence>
<keyword evidence="3" id="KW-1185">Reference proteome</keyword>
<reference evidence="2 3" key="1">
    <citation type="submission" date="2016-10" db="EMBL/GenBank/DDBJ databases">
        <authorList>
            <person name="Varghese N."/>
            <person name="Submissions S."/>
        </authorList>
    </citation>
    <scope>NUCLEOTIDE SEQUENCE [LARGE SCALE GENOMIC DNA]</scope>
    <source>
        <strain evidence="2 3">DSM 18839</strain>
    </source>
</reference>
<dbReference type="Proteomes" id="UP000198615">
    <property type="component" value="Unassembled WGS sequence"/>
</dbReference>
<comment type="caution">
    <text evidence="2">The sequence shown here is derived from an EMBL/GenBank/DDBJ whole genome shotgun (WGS) entry which is preliminary data.</text>
</comment>
<dbReference type="RefSeq" id="WP_093151611.1">
    <property type="nucleotide sequence ID" value="NZ_FNBW01000009.1"/>
</dbReference>
<gene>
    <name evidence="2" type="ORF">SAMN05660686_03121</name>
</gene>
<feature type="signal peptide" evidence="1">
    <location>
        <begin position="1"/>
        <end position="27"/>
    </location>
</feature>
<name>A0A8G2BJB1_9PROT</name>
<evidence type="ECO:0000256" key="1">
    <source>
        <dbReference type="SAM" id="SignalP"/>
    </source>
</evidence>
<organism evidence="2 3">
    <name type="scientific">Thalassobaculum litoreum DSM 18839</name>
    <dbReference type="NCBI Taxonomy" id="1123362"/>
    <lineage>
        <taxon>Bacteria</taxon>
        <taxon>Pseudomonadati</taxon>
        <taxon>Pseudomonadota</taxon>
        <taxon>Alphaproteobacteria</taxon>
        <taxon>Rhodospirillales</taxon>
        <taxon>Thalassobaculaceae</taxon>
        <taxon>Thalassobaculum</taxon>
    </lineage>
</organism>
<dbReference type="AlphaFoldDB" id="A0A8G2BJB1"/>
<evidence type="ECO:0000313" key="2">
    <source>
        <dbReference type="EMBL" id="SDG03161.1"/>
    </source>
</evidence>
<protein>
    <submittedName>
        <fullName evidence="2">Uncharacterized protein</fullName>
    </submittedName>
</protein>
<proteinExistence type="predicted"/>